<dbReference type="EC" id="2.3.2.26" evidence="3"/>
<reference evidence="10" key="1">
    <citation type="submission" date="2021-01" db="UniProtKB">
        <authorList>
            <consortium name="EnsemblMetazoa"/>
        </authorList>
    </citation>
    <scope>IDENTIFICATION</scope>
</reference>
<dbReference type="AlphaFoldDB" id="A0A7M7KWJ5"/>
<dbReference type="RefSeq" id="XP_022673060.1">
    <property type="nucleotide sequence ID" value="XM_022817325.1"/>
</dbReference>
<evidence type="ECO:0000256" key="3">
    <source>
        <dbReference type="ARBA" id="ARBA00012485"/>
    </source>
</evidence>
<dbReference type="FunFam" id="3.30.2160.10:FF:000004">
    <property type="entry name" value="probable E3 ubiquitin-protein ligase HERC4 isoform X1"/>
    <property type="match status" value="1"/>
</dbReference>
<evidence type="ECO:0000256" key="4">
    <source>
        <dbReference type="ARBA" id="ARBA00022490"/>
    </source>
</evidence>
<dbReference type="EnsemblMetazoa" id="XM_022817325">
    <property type="protein sequence ID" value="XP_022673060"/>
    <property type="gene ID" value="LOC111255394"/>
</dbReference>
<comment type="subcellular location">
    <subcellularLocation>
        <location evidence="2">Cytoplasm</location>
    </subcellularLocation>
</comment>
<name>A0A7M7KWJ5_VARDE</name>
<evidence type="ECO:0000256" key="8">
    <source>
        <dbReference type="SAM" id="MobiDB-lite"/>
    </source>
</evidence>
<comment type="catalytic activity">
    <reaction evidence="1">
        <text>S-ubiquitinyl-[E2 ubiquitin-conjugating enzyme]-L-cysteine + [acceptor protein]-L-lysine = [E2 ubiquitin-conjugating enzyme]-L-cysteine + N(6)-ubiquitinyl-[acceptor protein]-L-lysine.</text>
        <dbReference type="EC" id="2.3.2.26"/>
    </reaction>
</comment>
<keyword evidence="6 7" id="KW-0833">Ubl conjugation pathway</keyword>
<feature type="region of interest" description="Disordered" evidence="8">
    <location>
        <begin position="382"/>
        <end position="427"/>
    </location>
</feature>
<evidence type="ECO:0000313" key="10">
    <source>
        <dbReference type="EnsemblMetazoa" id="XP_022673060"/>
    </source>
</evidence>
<dbReference type="Gene3D" id="3.30.2410.10">
    <property type="entry name" value="Hect, E3 ligase catalytic domain"/>
    <property type="match status" value="1"/>
</dbReference>
<evidence type="ECO:0000256" key="6">
    <source>
        <dbReference type="ARBA" id="ARBA00022786"/>
    </source>
</evidence>
<dbReference type="InterPro" id="IPR035983">
    <property type="entry name" value="Hect_E3_ubiquitin_ligase"/>
</dbReference>
<dbReference type="FunCoup" id="A0A7M7KWJ5">
    <property type="interactions" value="1845"/>
</dbReference>
<dbReference type="GO" id="GO:0005737">
    <property type="term" value="C:cytoplasm"/>
    <property type="evidence" value="ECO:0007669"/>
    <property type="project" value="UniProtKB-SubCell"/>
</dbReference>
<sequence length="882" mass="98528">MSHNRRDDAVPNSDSPRDSAGGILLGIRDEGYAFLTEEAVAQIARRAETTESFSELIRTLGRIYSDYCALKQSFQRPLPTRSSLTNLCSEDLAGAGKEAIRAQTEDEKDVDSSEPSRRRESLTSIGSDLEDAVLEQTVDVEAVRRSYDILFKLKDKDGSIPAVRPLTNTLPSFCQSLELDLRTGRVSPTEPGFSSMIILLLELPMLEIPALANVLPDLCSLIVKLPIPAQAKLARILAVVWRDSPSRFQQLVYTVQQLITTRSLGAVFRVDYITSEDQVICDATRFLRVLFAVDLLAGDMEPKLSLPSASSGPLRSDADTLADGSVGNSEQDALLLVAGLELEESEEASEDEMLSSREAGADAQGSASAVGEIVLNGTAERLAQAGPVQTSNEAKRRRRGAPVSRVNGSNSGRSAKGGQGAQSHYSTFSQSDPLLSELGIDVLDCRKPLIDLDEFYNELLSELLSIEHDYNNYREGARTDKFSFLSCPFVLTPTARIQALYLDNRMKMNDHRALDFFSALMHGDELNPVLKLQVRRDHIIEDALNNLQLNALDNPGNLKKQLVVEFEGEQGVDEGGVSKEFFQLVVEQLFNPDFGMFTLDEETRSYWFNPTSFEADAQFGLIGIILGLAIYNNVILDIRLPMVVYRKLFGARGTYRDLIDYDPSLAKGLHQMLVYNEPNITDVFCQTFQVTYKDVFGATLTHDLRPNGDSIVVDHTNKVEFVELYADFLLNRSIERQFNAFRRGFEMVTKDSPLTKWFRPEEVELLVCGQQDFDVNGLQQSCEYDGYQPDSEVIRWFWEVVHEMADDEQKLLLQFTTGSDRVPVGGLAKLRMSINRNGPDSDRLPSAHTCYNVLLLPEYSSKEKLRERLHKAITYCKGFGLM</sequence>
<feature type="domain" description="HECT" evidence="9">
    <location>
        <begin position="554"/>
        <end position="882"/>
    </location>
</feature>
<protein>
    <recommendedName>
        <fullName evidence="3">HECT-type E3 ubiquitin transferase</fullName>
        <ecNumber evidence="3">2.3.2.26</ecNumber>
    </recommendedName>
</protein>
<dbReference type="InParanoid" id="A0A7M7KWJ5"/>
<evidence type="ECO:0000256" key="1">
    <source>
        <dbReference type="ARBA" id="ARBA00000885"/>
    </source>
</evidence>
<dbReference type="PANTHER" id="PTHR45700">
    <property type="entry name" value="UBIQUITIN-PROTEIN LIGASE E3C"/>
    <property type="match status" value="1"/>
</dbReference>
<dbReference type="InterPro" id="IPR000569">
    <property type="entry name" value="HECT_dom"/>
</dbReference>
<dbReference type="GO" id="GO:0009966">
    <property type="term" value="P:regulation of signal transduction"/>
    <property type="evidence" value="ECO:0007669"/>
    <property type="project" value="UniProtKB-ARBA"/>
</dbReference>
<organism evidence="10 11">
    <name type="scientific">Varroa destructor</name>
    <name type="common">Honeybee mite</name>
    <dbReference type="NCBI Taxonomy" id="109461"/>
    <lineage>
        <taxon>Eukaryota</taxon>
        <taxon>Metazoa</taxon>
        <taxon>Ecdysozoa</taxon>
        <taxon>Arthropoda</taxon>
        <taxon>Chelicerata</taxon>
        <taxon>Arachnida</taxon>
        <taxon>Acari</taxon>
        <taxon>Parasitiformes</taxon>
        <taxon>Mesostigmata</taxon>
        <taxon>Gamasina</taxon>
        <taxon>Dermanyssoidea</taxon>
        <taxon>Varroidae</taxon>
        <taxon>Varroa</taxon>
    </lineage>
</organism>
<dbReference type="FunFam" id="3.30.2410.10:FF:000003">
    <property type="entry name" value="probable E3 ubiquitin-protein ligase HERC4 isoform X1"/>
    <property type="match status" value="1"/>
</dbReference>
<keyword evidence="11" id="KW-1185">Reference proteome</keyword>
<feature type="active site" description="Glycyl thioester intermediate" evidence="7">
    <location>
        <position position="850"/>
    </location>
</feature>
<proteinExistence type="predicted"/>
<feature type="region of interest" description="Disordered" evidence="8">
    <location>
        <begin position="98"/>
        <end position="123"/>
    </location>
</feature>
<dbReference type="Gene3D" id="3.30.2160.10">
    <property type="entry name" value="Hect, E3 ligase catalytic domain"/>
    <property type="match status" value="1"/>
</dbReference>
<dbReference type="OrthoDB" id="5981550at2759"/>
<evidence type="ECO:0000259" key="9">
    <source>
        <dbReference type="PROSITE" id="PS50237"/>
    </source>
</evidence>
<dbReference type="InterPro" id="IPR044611">
    <property type="entry name" value="E3A/B/C-like"/>
</dbReference>
<dbReference type="Gene3D" id="3.90.1750.10">
    <property type="entry name" value="Hect, E3 ligase catalytic domains"/>
    <property type="match status" value="1"/>
</dbReference>
<dbReference type="GeneID" id="111255394"/>
<feature type="region of interest" description="Disordered" evidence="8">
    <location>
        <begin position="1"/>
        <end position="22"/>
    </location>
</feature>
<dbReference type="Pfam" id="PF00632">
    <property type="entry name" value="HECT"/>
    <property type="match status" value="1"/>
</dbReference>
<dbReference type="SUPFAM" id="SSF56204">
    <property type="entry name" value="Hect, E3 ligase catalytic domain"/>
    <property type="match status" value="1"/>
</dbReference>
<dbReference type="PROSITE" id="PS50237">
    <property type="entry name" value="HECT"/>
    <property type="match status" value="1"/>
</dbReference>
<evidence type="ECO:0000256" key="2">
    <source>
        <dbReference type="ARBA" id="ARBA00004496"/>
    </source>
</evidence>
<evidence type="ECO:0000313" key="11">
    <source>
        <dbReference type="Proteomes" id="UP000594260"/>
    </source>
</evidence>
<dbReference type="KEGG" id="vde:111255394"/>
<evidence type="ECO:0000256" key="7">
    <source>
        <dbReference type="PROSITE-ProRule" id="PRU00104"/>
    </source>
</evidence>
<feature type="compositionally biased region" description="Basic and acidic residues" evidence="8">
    <location>
        <begin position="98"/>
        <end position="121"/>
    </location>
</feature>
<dbReference type="Proteomes" id="UP000594260">
    <property type="component" value="Unplaced"/>
</dbReference>
<dbReference type="GO" id="GO:0000209">
    <property type="term" value="P:protein polyubiquitination"/>
    <property type="evidence" value="ECO:0007669"/>
    <property type="project" value="InterPro"/>
</dbReference>
<accession>A0A7M7KWJ5</accession>
<dbReference type="CDD" id="cd00078">
    <property type="entry name" value="HECTc"/>
    <property type="match status" value="1"/>
</dbReference>
<dbReference type="PANTHER" id="PTHR45700:SF8">
    <property type="entry name" value="HECT-TYPE E3 UBIQUITIN TRANSFERASE"/>
    <property type="match status" value="1"/>
</dbReference>
<keyword evidence="4" id="KW-0963">Cytoplasm</keyword>
<evidence type="ECO:0000256" key="5">
    <source>
        <dbReference type="ARBA" id="ARBA00022679"/>
    </source>
</evidence>
<keyword evidence="5" id="KW-0808">Transferase</keyword>
<dbReference type="SMART" id="SM00119">
    <property type="entry name" value="HECTc"/>
    <property type="match status" value="1"/>
</dbReference>
<dbReference type="GO" id="GO:0061630">
    <property type="term" value="F:ubiquitin protein ligase activity"/>
    <property type="evidence" value="ECO:0007669"/>
    <property type="project" value="UniProtKB-EC"/>
</dbReference>